<proteinExistence type="predicted"/>
<evidence type="ECO:0000313" key="1">
    <source>
        <dbReference type="EMBL" id="TCC06650.1"/>
    </source>
</evidence>
<reference evidence="1 2" key="1">
    <citation type="submission" date="2019-02" db="EMBL/GenBank/DDBJ databases">
        <title>The draft genome of Kosakonia quasisacchari strain WCHKQ120001.</title>
        <authorList>
            <person name="Wang C."/>
            <person name="Feng Y."/>
            <person name="Zong Z."/>
        </authorList>
    </citation>
    <scope>NUCLEOTIDE SEQUENCE [LARGE SCALE GENOMIC DNA]</scope>
    <source>
        <strain evidence="1 2">WCHKQ120001</strain>
    </source>
</reference>
<evidence type="ECO:0000313" key="2">
    <source>
        <dbReference type="Proteomes" id="UP000291793"/>
    </source>
</evidence>
<sequence>MLAFAAGIRTIRDRLLPAGIRPFSSPANVHERGKRVYEIYGAWLEEMNQDQRGMLINSCRFMMWFAPAVP</sequence>
<dbReference type="EMBL" id="SJOP01000011">
    <property type="protein sequence ID" value="TCC06650.1"/>
    <property type="molecule type" value="Genomic_DNA"/>
</dbReference>
<organism evidence="1 2">
    <name type="scientific">Kosakonia quasisacchari</name>
    <dbReference type="NCBI Taxonomy" id="2529380"/>
    <lineage>
        <taxon>Bacteria</taxon>
        <taxon>Pseudomonadati</taxon>
        <taxon>Pseudomonadota</taxon>
        <taxon>Gammaproteobacteria</taxon>
        <taxon>Enterobacterales</taxon>
        <taxon>Enterobacteriaceae</taxon>
        <taxon>Kosakonia</taxon>
    </lineage>
</organism>
<name>A0A4R0HBV3_9ENTR</name>
<accession>A0A4R0HBV3</accession>
<dbReference type="AlphaFoldDB" id="A0A4R0HBV3"/>
<dbReference type="Proteomes" id="UP000291793">
    <property type="component" value="Unassembled WGS sequence"/>
</dbReference>
<keyword evidence="2" id="KW-1185">Reference proteome</keyword>
<gene>
    <name evidence="1" type="ORF">E0L21_13980</name>
</gene>
<protein>
    <submittedName>
        <fullName evidence="1">Integrase</fullName>
    </submittedName>
</protein>
<comment type="caution">
    <text evidence="1">The sequence shown here is derived from an EMBL/GenBank/DDBJ whole genome shotgun (WGS) entry which is preliminary data.</text>
</comment>
<dbReference type="OrthoDB" id="5391994at2"/>